<evidence type="ECO:0000313" key="3">
    <source>
        <dbReference type="EMBL" id="KAK5108352.1"/>
    </source>
</evidence>
<proteinExistence type="predicted"/>
<dbReference type="PROSITE" id="PS50181">
    <property type="entry name" value="FBOX"/>
    <property type="match status" value="1"/>
</dbReference>
<dbReference type="InterPro" id="IPR001810">
    <property type="entry name" value="F-box_dom"/>
</dbReference>
<dbReference type="Pfam" id="PF12937">
    <property type="entry name" value="F-box-like"/>
    <property type="match status" value="1"/>
</dbReference>
<evidence type="ECO:0000313" key="4">
    <source>
        <dbReference type="Proteomes" id="UP001310890"/>
    </source>
</evidence>
<evidence type="ECO:0000256" key="1">
    <source>
        <dbReference type="SAM" id="MobiDB-lite"/>
    </source>
</evidence>
<organism evidence="3 4">
    <name type="scientific">Meristemomyces frigidus</name>
    <dbReference type="NCBI Taxonomy" id="1508187"/>
    <lineage>
        <taxon>Eukaryota</taxon>
        <taxon>Fungi</taxon>
        <taxon>Dikarya</taxon>
        <taxon>Ascomycota</taxon>
        <taxon>Pezizomycotina</taxon>
        <taxon>Dothideomycetes</taxon>
        <taxon>Dothideomycetidae</taxon>
        <taxon>Mycosphaerellales</taxon>
        <taxon>Teratosphaeriaceae</taxon>
        <taxon>Meristemomyces</taxon>
    </lineage>
</organism>
<dbReference type="AlphaFoldDB" id="A0AAN7TI25"/>
<dbReference type="EMBL" id="JAVRRL010000088">
    <property type="protein sequence ID" value="KAK5108352.1"/>
    <property type="molecule type" value="Genomic_DNA"/>
</dbReference>
<name>A0AAN7TI25_9PEZI</name>
<dbReference type="Proteomes" id="UP001310890">
    <property type="component" value="Unassembled WGS sequence"/>
</dbReference>
<accession>A0AAN7TI25</accession>
<dbReference type="CDD" id="cd22126">
    <property type="entry name" value="F-box_FBXL15"/>
    <property type="match status" value="1"/>
</dbReference>
<reference evidence="3" key="1">
    <citation type="submission" date="2023-08" db="EMBL/GenBank/DDBJ databases">
        <title>Black Yeasts Isolated from many extreme environments.</title>
        <authorList>
            <person name="Coleine C."/>
            <person name="Stajich J.E."/>
            <person name="Selbmann L."/>
        </authorList>
    </citation>
    <scope>NUCLEOTIDE SEQUENCE</scope>
    <source>
        <strain evidence="3">CCFEE 5401</strain>
    </source>
</reference>
<feature type="domain" description="F-box" evidence="2">
    <location>
        <begin position="50"/>
        <end position="92"/>
    </location>
</feature>
<sequence>MPAQKHKAGGDSGQGNGLSRRRNTRASTDVRSTRARTTDAPRQAVFNTVELLENIFSHLPVKTLFGIQRVCRQFHELIAQSKQLQKRMFRNRPSHDYTPVRLVSMSIAPVHSNSLDQSGWSKVFRIPPEVQVPRDVEWSGNNPIAATGRATPRHAISVARFNPLLLGSTNSLSHRMEGGETRRLDMAPQPLLAARYGDGPSWRETYTADIPSSYVIIQIRWSVPGSKKKIEGWFRQRLQARHPGTLGSIFGDALDTTMDDFRYVHGKEIKEQKGRPRVIIKRLEKTARKVAVVECVKLQMLGVVSVSAGEEGLVEDWVSVAAAAAAASFNS</sequence>
<dbReference type="Gene3D" id="1.20.1280.50">
    <property type="match status" value="1"/>
</dbReference>
<gene>
    <name evidence="3" type="ORF">LTR62_008382</name>
</gene>
<evidence type="ECO:0000259" key="2">
    <source>
        <dbReference type="PROSITE" id="PS50181"/>
    </source>
</evidence>
<comment type="caution">
    <text evidence="3">The sequence shown here is derived from an EMBL/GenBank/DDBJ whole genome shotgun (WGS) entry which is preliminary data.</text>
</comment>
<dbReference type="InterPro" id="IPR036047">
    <property type="entry name" value="F-box-like_dom_sf"/>
</dbReference>
<protein>
    <recommendedName>
        <fullName evidence="2">F-box domain-containing protein</fullName>
    </recommendedName>
</protein>
<feature type="region of interest" description="Disordered" evidence="1">
    <location>
        <begin position="1"/>
        <end position="39"/>
    </location>
</feature>
<dbReference type="SUPFAM" id="SSF81383">
    <property type="entry name" value="F-box domain"/>
    <property type="match status" value="1"/>
</dbReference>